<protein>
    <submittedName>
        <fullName evidence="6">Pilin</fullName>
    </submittedName>
</protein>
<comment type="caution">
    <text evidence="6">The sequence shown here is derived from an EMBL/GenBank/DDBJ whole genome shotgun (WGS) entry which is preliminary data.</text>
</comment>
<proteinExistence type="inferred from homology"/>
<organism evidence="6 7">
    <name type="scientific">Banduia mediterranea</name>
    <dbReference type="NCBI Taxonomy" id="3075609"/>
    <lineage>
        <taxon>Bacteria</taxon>
        <taxon>Pseudomonadati</taxon>
        <taxon>Pseudomonadota</taxon>
        <taxon>Gammaproteobacteria</taxon>
        <taxon>Nevskiales</taxon>
        <taxon>Algiphilaceae</taxon>
        <taxon>Banduia</taxon>
    </lineage>
</organism>
<evidence type="ECO:0000256" key="2">
    <source>
        <dbReference type="ARBA" id="ARBA00011156"/>
    </source>
</evidence>
<keyword evidence="5" id="KW-1133">Transmembrane helix</keyword>
<reference evidence="6 7" key="1">
    <citation type="submission" date="2023-09" db="EMBL/GenBank/DDBJ databases">
        <authorList>
            <person name="Rey-Velasco X."/>
        </authorList>
    </citation>
    <scope>NUCLEOTIDE SEQUENCE [LARGE SCALE GENOMIC DNA]</scope>
    <source>
        <strain evidence="6 7">W345</strain>
    </source>
</reference>
<evidence type="ECO:0000256" key="3">
    <source>
        <dbReference type="ARBA" id="ARBA00022481"/>
    </source>
</evidence>
<dbReference type="PANTHER" id="PTHR30093">
    <property type="entry name" value="GENERAL SECRETION PATHWAY PROTEIN G"/>
    <property type="match status" value="1"/>
</dbReference>
<dbReference type="InterPro" id="IPR001082">
    <property type="entry name" value="Pilin"/>
</dbReference>
<dbReference type="EMBL" id="JAVRIC010000006">
    <property type="protein sequence ID" value="MDT0496875.1"/>
    <property type="molecule type" value="Genomic_DNA"/>
</dbReference>
<dbReference type="RefSeq" id="WP_311364269.1">
    <property type="nucleotide sequence ID" value="NZ_JAVRIC010000006.1"/>
</dbReference>
<dbReference type="Pfam" id="PF07963">
    <property type="entry name" value="N_methyl"/>
    <property type="match status" value="1"/>
</dbReference>
<feature type="transmembrane region" description="Helical" evidence="5">
    <location>
        <begin position="7"/>
        <end position="31"/>
    </location>
</feature>
<comment type="subunit">
    <text evidence="2">The pili are polar flexible filaments of about 5.4 nanometers diameter and 2.5 micrometers average length; they consist of only a single polypeptide chain arranged in a helical configuration of five subunits per turn in the assembled pilus.</text>
</comment>
<dbReference type="Pfam" id="PF00114">
    <property type="entry name" value="Pilin"/>
    <property type="match status" value="1"/>
</dbReference>
<keyword evidence="3" id="KW-0488">Methylation</keyword>
<dbReference type="InterPro" id="IPR012902">
    <property type="entry name" value="N_methyl_site"/>
</dbReference>
<evidence type="ECO:0000256" key="4">
    <source>
        <dbReference type="RuleBase" id="RU000389"/>
    </source>
</evidence>
<evidence type="ECO:0000256" key="5">
    <source>
        <dbReference type="SAM" id="Phobius"/>
    </source>
</evidence>
<dbReference type="NCBIfam" id="TIGR02532">
    <property type="entry name" value="IV_pilin_GFxxxE"/>
    <property type="match status" value="1"/>
</dbReference>
<dbReference type="PANTHER" id="PTHR30093:SF34">
    <property type="entry name" value="PREPILIN PEPTIDASE-DEPENDENT PROTEIN D"/>
    <property type="match status" value="1"/>
</dbReference>
<dbReference type="InterPro" id="IPR045584">
    <property type="entry name" value="Pilin-like"/>
</dbReference>
<keyword evidence="4" id="KW-0281">Fimbrium</keyword>
<keyword evidence="5" id="KW-0812">Transmembrane</keyword>
<keyword evidence="5" id="KW-0472">Membrane</keyword>
<comment type="similarity">
    <text evidence="1 4">Belongs to the N-Me-Phe pilin family.</text>
</comment>
<accession>A0ABU2WG85</accession>
<dbReference type="Gene3D" id="3.30.700.10">
    <property type="entry name" value="Glycoprotein, Type 4 Pilin"/>
    <property type="match status" value="1"/>
</dbReference>
<dbReference type="PRINTS" id="PR00813">
    <property type="entry name" value="BCTERIALGSPG"/>
</dbReference>
<sequence length="151" mass="15740">MKTQQQGFTLIELMIVVAIIGILAAIALPAYQDYIARSKLSEAMTQLDAAKGSVAEYVATNGSCPATTSVSGVNSPANAKYVKSLSVDAACQIGAEIQNTSTGVDTKYVVLTGTKNSDNTVTWTCGTTAVTADFKYLPSNCRTSVTFAAVP</sequence>
<keyword evidence="7" id="KW-1185">Reference proteome</keyword>
<dbReference type="InterPro" id="IPR000983">
    <property type="entry name" value="Bac_GSPG_pilin"/>
</dbReference>
<dbReference type="PROSITE" id="PS00409">
    <property type="entry name" value="PROKAR_NTER_METHYL"/>
    <property type="match status" value="1"/>
</dbReference>
<gene>
    <name evidence="6" type="ORF">RM530_05790</name>
</gene>
<evidence type="ECO:0000313" key="7">
    <source>
        <dbReference type="Proteomes" id="UP001254608"/>
    </source>
</evidence>
<dbReference type="SUPFAM" id="SSF54523">
    <property type="entry name" value="Pili subunits"/>
    <property type="match status" value="1"/>
</dbReference>
<evidence type="ECO:0000313" key="6">
    <source>
        <dbReference type="EMBL" id="MDT0496875.1"/>
    </source>
</evidence>
<evidence type="ECO:0000256" key="1">
    <source>
        <dbReference type="ARBA" id="ARBA00005233"/>
    </source>
</evidence>
<dbReference type="Proteomes" id="UP001254608">
    <property type="component" value="Unassembled WGS sequence"/>
</dbReference>
<name>A0ABU2WG85_9GAMM</name>